<feature type="transmembrane region" description="Helical" evidence="1">
    <location>
        <begin position="12"/>
        <end position="33"/>
    </location>
</feature>
<feature type="transmembrane region" description="Helical" evidence="1">
    <location>
        <begin position="567"/>
        <end position="588"/>
    </location>
</feature>
<keyword evidence="1" id="KW-0472">Membrane</keyword>
<sequence length="663" mass="75779">MSKFSMDLTIMVFDFLIIFSSIYFETCFSLIAYDCSGSKSQIAEISLIDTKNCEKENRNISTRTVEVQLIQPIVFKKVEYIQCQIEVEHFLFRCGKVIDTVAKSAFYEELFDLTEEECSTLIKNRYFIYNDIKITIPKDNSLVFLSLETIGKIKDGSCEPGPNIYIQGTYYDNPVRTSKFKIALKRGTGTVDVEDNKLITEEGIKCKYSDGNCIISSGGYTFWKTYFDDIKCGSKTHIAIFEGPATEVVEFSIARKKNITSYILHYENYDFQIFTTGKTSILCGSPIYLTEHPKLSIMIRQNDFNFPLTINKDELGRNIGLMTYINSKLVYTTNHIKEQIEVLYNKLSYSKCLTETKLISSILSSAMYSPHDFAYQYFNEEGYTAAVRGEVVYIMKCEAISVNYTILNDECYQEVPVITSSKVMFMSPRSRLLSPVGTKVECSSVLPVKYKFSNEWYHVSQKGISKTTKPTTMTITDQDEWNFIDIENLANAGIYSPEEINKIDKIILTSLRSDAITNQITRAITGDGSLSGGMSVENLMSQEDIRKFANSRINILMGKFWEWMGNFGNVVSSLIGIVIFLKLGLFIINSIINIKVIWDLFGFSWRLIFFWWSHLVGLFLHSNDKLKKAKNLPKFKSISSQDRENPLEELTELEKIIISGRGE</sequence>
<keyword evidence="1" id="KW-0812">Transmembrane</keyword>
<feature type="transmembrane region" description="Helical" evidence="1">
    <location>
        <begin position="600"/>
        <end position="620"/>
    </location>
</feature>
<evidence type="ECO:0000313" key="2">
    <source>
        <dbReference type="EMBL" id="QIJ70029.1"/>
    </source>
</evidence>
<proteinExistence type="predicted"/>
<organism evidence="2">
    <name type="scientific">Gudgenby Calliphora mononega-like virus</name>
    <dbReference type="NCBI Taxonomy" id="2716744"/>
    <lineage>
        <taxon>Viruses</taxon>
        <taxon>Riboviria</taxon>
        <taxon>Orthornavirae</taxon>
        <taxon>Negarnaviricota</taxon>
        <taxon>Haploviricotina</taxon>
        <taxon>Monjiviricetes</taxon>
        <taxon>Mononegavirales</taxon>
        <taxon>Xinmoviridae</taxon>
        <taxon>Gudgevirus</taxon>
        <taxon>Gudgevirus namadgii</taxon>
    </lineage>
</organism>
<evidence type="ECO:0000256" key="1">
    <source>
        <dbReference type="SAM" id="Phobius"/>
    </source>
</evidence>
<dbReference type="Pfam" id="PF24664">
    <property type="entry name" value="Monjiviricetes_fusion"/>
    <property type="match status" value="1"/>
</dbReference>
<name>A0A6G7PS16_9MONO</name>
<reference evidence="2" key="1">
    <citation type="submission" date="2020-02" db="EMBL/GenBank/DDBJ databases">
        <title>Comparative analysis of RNA virome composition in rabbits and associated ectoparasites.</title>
        <authorList>
            <person name="Mahar J.E."/>
            <person name="Shi M."/>
            <person name="Hall R.N."/>
            <person name="Strive T."/>
            <person name="Holmes E.C."/>
        </authorList>
    </citation>
    <scope>NUCLEOTIDE SEQUENCE</scope>
    <source>
        <strain evidence="2">GudgCaA_DN63315-6</strain>
    </source>
</reference>
<protein>
    <submittedName>
        <fullName evidence="2">Putative glycoprotein</fullName>
    </submittedName>
</protein>
<accession>A0A6G7PS16</accession>
<keyword evidence="1" id="KW-1133">Transmembrane helix</keyword>
<dbReference type="EMBL" id="MT129693">
    <property type="protein sequence ID" value="QIJ70029.1"/>
    <property type="molecule type" value="Viral_cRNA"/>
</dbReference>